<feature type="compositionally biased region" description="Polar residues" evidence="2">
    <location>
        <begin position="1304"/>
        <end position="1313"/>
    </location>
</feature>
<dbReference type="Pfam" id="PF19056">
    <property type="entry name" value="WD40_2"/>
    <property type="match status" value="1"/>
</dbReference>
<dbReference type="GO" id="GO:0030036">
    <property type="term" value="P:actin cytoskeleton organization"/>
    <property type="evidence" value="ECO:0007669"/>
    <property type="project" value="TreeGrafter"/>
</dbReference>
<feature type="compositionally biased region" description="Basic and acidic residues" evidence="2">
    <location>
        <begin position="95"/>
        <end position="116"/>
    </location>
</feature>
<keyword evidence="1" id="KW-0344">Guanine-nucleotide releasing factor</keyword>
<protein>
    <recommendedName>
        <fullName evidence="3">DH domain-containing protein</fullName>
    </recommendedName>
</protein>
<dbReference type="GO" id="GO:0005737">
    <property type="term" value="C:cytoplasm"/>
    <property type="evidence" value="ECO:0007669"/>
    <property type="project" value="UniProtKB-ARBA"/>
</dbReference>
<feature type="region of interest" description="Disordered" evidence="2">
    <location>
        <begin position="1219"/>
        <end position="1350"/>
    </location>
</feature>
<feature type="compositionally biased region" description="Low complexity" evidence="2">
    <location>
        <begin position="1235"/>
        <end position="1248"/>
    </location>
</feature>
<feature type="domain" description="DH" evidence="3">
    <location>
        <begin position="212"/>
        <end position="399"/>
    </location>
</feature>
<dbReference type="GO" id="GO:0005085">
    <property type="term" value="F:guanyl-nucleotide exchange factor activity"/>
    <property type="evidence" value="ECO:0007669"/>
    <property type="project" value="UniProtKB-KW"/>
</dbReference>
<dbReference type="InterPro" id="IPR039919">
    <property type="entry name" value="ARHGEF10/ARHGEF17"/>
</dbReference>
<evidence type="ECO:0000256" key="1">
    <source>
        <dbReference type="ARBA" id="ARBA00022658"/>
    </source>
</evidence>
<dbReference type="InterPro" id="IPR035899">
    <property type="entry name" value="DBL_dom_sf"/>
</dbReference>
<dbReference type="Proteomes" id="UP000318571">
    <property type="component" value="Chromosome 6"/>
</dbReference>
<dbReference type="Pfam" id="PF19057">
    <property type="entry name" value="PH_19"/>
    <property type="match status" value="1"/>
</dbReference>
<feature type="compositionally biased region" description="Basic and acidic residues" evidence="2">
    <location>
        <begin position="74"/>
        <end position="84"/>
    </location>
</feature>
<feature type="compositionally biased region" description="Low complexity" evidence="2">
    <location>
        <begin position="118"/>
        <end position="137"/>
    </location>
</feature>
<dbReference type="CDD" id="cd00160">
    <property type="entry name" value="RhoGEF"/>
    <property type="match status" value="1"/>
</dbReference>
<evidence type="ECO:0000313" key="5">
    <source>
        <dbReference type="Proteomes" id="UP000318571"/>
    </source>
</evidence>
<dbReference type="SUPFAM" id="SSF50729">
    <property type="entry name" value="PH domain-like"/>
    <property type="match status" value="1"/>
</dbReference>
<dbReference type="PANTHER" id="PTHR12877">
    <property type="entry name" value="RHO GUANINE NUCLEOTIDE EXCHANGE FACTOR"/>
    <property type="match status" value="1"/>
</dbReference>
<keyword evidence="5" id="KW-1185">Reference proteome</keyword>
<dbReference type="OMA" id="HKCDCKM"/>
<dbReference type="GO" id="GO:0051496">
    <property type="term" value="P:positive regulation of stress fiber assembly"/>
    <property type="evidence" value="ECO:0007669"/>
    <property type="project" value="TreeGrafter"/>
</dbReference>
<sequence>MFRSGGFGGSSGGSVLSSSSLDISDVLAKEPLDNESAKNVVITKVSGNMPDNFDVSGQCSEPCSKGQTKAIWPEPKKSQDESKSHPSTITKTKSLLRDKFRDSKTWGIRRSLDNSKDSTNSGGSMTSNSSPNASNTNLDGLGEGRLSRLFSLRKSNLSSSGPNDSPKISMPRLAEEEEQMLGGSLPPNAAARKSLPPILQPTPPNLTPEQQKRRHIVASLVHSENNYVATLQRLVNDYKKPLEESHPPILSQQKVQTLFHRVPEILQCHLLFRIALSEAIKNWDTDEKIGDVFVASFSKAVVLEIYSDFINNFTVAMDCAKQESKRKSALADFLKVKQITAHDRVSFFGLMVKPVQRFPQFILLLQDLLKETPPGHPDRMALQLAMTTVESLAEMLNERKREAEQYAAFRDKISNISGRLSSKPLSGGEGSNRFLLKEDDMTQLEFNASGLVTRSKQRRLLLLNDLLLCVTVNGRSSEAEFNHTSSANERLSLKWAVSVSDVEIIDGTAGGTLARLLAPTASGTLSAIGKRASLGRSSNPVELGASPAGEPGGKAENLAQDMADLMHDFDVVSRISSLIGTMRTSYEGLTTSVTSQILSDIQRAIRQKDEEMSFMDACCLQLVIKGRNSKDKPESYTFQTRDPNVKKEWTVELRLAQLALDPSNSPGWDVLEQERSISTKMPLYVKSFQVYHSKQQTEVNCGCSYSLMVQTPTRTLRPHTYVWTNATDGHSSHLRIFSVPNQNTGLKELGTISLEHFYARTIQYVPGLTNGVANSSPDDPLRSDLVWVGVNTQKIILYSASDPERGHEIGRASLPAEVMCIQYHCEAVWVGLASGSMAVFRRDYSNGAWDLAHPSMIILGCDPVSCLLPIINGIYAACDKRVWVIDGHNNEQLKNFVVKAQHDSQPVPSSPASSTTNLAIGGVHQMAQSGVGLWVALKNSATICLYHTETFRHLQDINIASNVSRVLAARDVSQPARCIHVTALMASRGLLWVGTNVGIALTVPLPRLEGVPIISGRANISYHAHFGPVTFFLNVQPKVVTDVATQMQSNAHSAIQEESEHELKLESNEDSSSGCSSLVPTILESHEEAGGLKKHLHKQYSEGGLSSSSHPGDNEHQKLRVRNSSPLVMRRKSSREHRDQNVASRRASKTLPRGFSMTHEHNDMSSMDYDVFGLYGELLNVRDYDCDSGEISRQGEELRKSDPELSTIPYRVSTLDRRVRMKTSRPRSLDMSSWSVGSRGSTQTTSSSEAGSERPSPNVSRNASVKSQGTASVHSLPQHEPLTPSHSSPLSGGSHASSGPSSHDGQLNSNSLPATPHKPALKASQSSPAAGPQEAQPVSVSKARKKLDAPRTVTTLMGGRGYINWRRASVEKQRTTVLAQVNNFDSYLVIWEMKV</sequence>
<dbReference type="PANTHER" id="PTHR12877:SF7">
    <property type="entry name" value="RHO GUANINE NUCLEOTIDE EXCHANGE FACTOR 10-LIKE PROTEIN"/>
    <property type="match status" value="1"/>
</dbReference>
<dbReference type="PROSITE" id="PS50010">
    <property type="entry name" value="DH_2"/>
    <property type="match status" value="1"/>
</dbReference>
<dbReference type="STRING" id="6832.A0A553PN61"/>
<dbReference type="EMBL" id="VCGU01000002">
    <property type="protein sequence ID" value="TRY79106.1"/>
    <property type="molecule type" value="Genomic_DNA"/>
</dbReference>
<dbReference type="SUPFAM" id="SSF48065">
    <property type="entry name" value="DBL homology domain (DH-domain)"/>
    <property type="match status" value="1"/>
</dbReference>
<feature type="compositionally biased region" description="Polar residues" evidence="2">
    <location>
        <begin position="55"/>
        <end position="67"/>
    </location>
</feature>
<reference evidence="4 5" key="1">
    <citation type="journal article" date="2018" name="Nat. Ecol. Evol.">
        <title>Genomic signatures of mitonuclear coevolution across populations of Tigriopus californicus.</title>
        <authorList>
            <person name="Barreto F.S."/>
            <person name="Watson E.T."/>
            <person name="Lima T.G."/>
            <person name="Willett C.S."/>
            <person name="Edmands S."/>
            <person name="Li W."/>
            <person name="Burton R.S."/>
        </authorList>
    </citation>
    <scope>NUCLEOTIDE SEQUENCE [LARGE SCALE GENOMIC DNA]</scope>
    <source>
        <strain evidence="4 5">San Diego</strain>
    </source>
</reference>
<name>A0A553PN61_TIGCA</name>
<evidence type="ECO:0000313" key="4">
    <source>
        <dbReference type="EMBL" id="TRY79106.1"/>
    </source>
</evidence>
<evidence type="ECO:0000256" key="2">
    <source>
        <dbReference type="SAM" id="MobiDB-lite"/>
    </source>
</evidence>
<gene>
    <name evidence="4" type="ORF">TCAL_02839</name>
</gene>
<feature type="region of interest" description="Disordered" evidence="2">
    <location>
        <begin position="47"/>
        <end position="142"/>
    </location>
</feature>
<dbReference type="InterPro" id="IPR000219">
    <property type="entry name" value="DH_dom"/>
</dbReference>
<feature type="compositionally biased region" description="Low complexity" evidence="2">
    <location>
        <begin position="1284"/>
        <end position="1303"/>
    </location>
</feature>
<dbReference type="FunFam" id="1.20.900.10:FF:000003">
    <property type="entry name" value="Rho guanine nucleotide exchange factor 10 like"/>
    <property type="match status" value="1"/>
</dbReference>
<feature type="region of interest" description="Disordered" evidence="2">
    <location>
        <begin position="1050"/>
        <end position="1077"/>
    </location>
</feature>
<organism evidence="4 5">
    <name type="scientific">Tigriopus californicus</name>
    <name type="common">Marine copepod</name>
    <dbReference type="NCBI Taxonomy" id="6832"/>
    <lineage>
        <taxon>Eukaryota</taxon>
        <taxon>Metazoa</taxon>
        <taxon>Ecdysozoa</taxon>
        <taxon>Arthropoda</taxon>
        <taxon>Crustacea</taxon>
        <taxon>Multicrustacea</taxon>
        <taxon>Hexanauplia</taxon>
        <taxon>Copepoda</taxon>
        <taxon>Harpacticoida</taxon>
        <taxon>Harpacticidae</taxon>
        <taxon>Tigriopus</taxon>
    </lineage>
</organism>
<accession>A0A553PN61</accession>
<dbReference type="Pfam" id="PF00621">
    <property type="entry name" value="RhoGEF"/>
    <property type="match status" value="1"/>
</dbReference>
<feature type="compositionally biased region" description="Polar residues" evidence="2">
    <location>
        <begin position="1255"/>
        <end position="1275"/>
    </location>
</feature>
<dbReference type="SMART" id="SM00325">
    <property type="entry name" value="RhoGEF"/>
    <property type="match status" value="1"/>
</dbReference>
<proteinExistence type="predicted"/>
<evidence type="ECO:0000259" key="3">
    <source>
        <dbReference type="PROSITE" id="PS50010"/>
    </source>
</evidence>
<comment type="caution">
    <text evidence="4">The sequence shown here is derived from an EMBL/GenBank/DDBJ whole genome shotgun (WGS) entry which is preliminary data.</text>
</comment>
<dbReference type="Gene3D" id="1.20.900.10">
    <property type="entry name" value="Dbl homology (DH) domain"/>
    <property type="match status" value="1"/>
</dbReference>
<feature type="region of interest" description="Disordered" evidence="2">
    <location>
        <begin position="1090"/>
        <end position="1159"/>
    </location>
</feature>